<dbReference type="InterPro" id="IPR023214">
    <property type="entry name" value="HAD_sf"/>
</dbReference>
<sequence length="223" mass="25071">MTSSHLLAIIFDMDGILIDSEPTWQKAEFQTMRDLGLEISFDDTLQTTGLRIDQVVSYWYQRFPWDNYDNSEVAKQIVDQVVSYINKDGIAMTGVISALNYCRERDLKIGLATSSSHAIVDAVLNKLDISHYFNSIQSAEHLAYGKPHPEVYLNCALDLGVSPTECIAVEDSFNGLVAARAANMQTLAIPAPEQRLESKWIIAHQQLTDLTKLPEYLDGIRKF</sequence>
<dbReference type="NCBIfam" id="TIGR01509">
    <property type="entry name" value="HAD-SF-IA-v3"/>
    <property type="match status" value="1"/>
</dbReference>
<dbReference type="SFLD" id="SFLDG01129">
    <property type="entry name" value="C1.5:_HAD__Beta-PGM__Phosphata"/>
    <property type="match status" value="1"/>
</dbReference>
<evidence type="ECO:0000313" key="5">
    <source>
        <dbReference type="Proteomes" id="UP000282060"/>
    </source>
</evidence>
<dbReference type="InterPro" id="IPR023198">
    <property type="entry name" value="PGP-like_dom2"/>
</dbReference>
<dbReference type="Proteomes" id="UP000282060">
    <property type="component" value="Unassembled WGS sequence"/>
</dbReference>
<dbReference type="SFLD" id="SFLDG01135">
    <property type="entry name" value="C1.5.6:_HAD__Beta-PGM__Phospha"/>
    <property type="match status" value="1"/>
</dbReference>
<dbReference type="OrthoDB" id="9800058at2"/>
<dbReference type="NCBIfam" id="NF008087">
    <property type="entry name" value="PRK10826.1"/>
    <property type="match status" value="1"/>
</dbReference>
<keyword evidence="3" id="KW-0378">Hydrolase</keyword>
<evidence type="ECO:0000256" key="1">
    <source>
        <dbReference type="ARBA" id="ARBA00006171"/>
    </source>
</evidence>
<keyword evidence="2" id="KW-0479">Metal-binding</keyword>
<dbReference type="InterPro" id="IPR036412">
    <property type="entry name" value="HAD-like_sf"/>
</dbReference>
<comment type="similarity">
    <text evidence="1">Belongs to the HAD-like hydrolase superfamily. CbbY/CbbZ/Gph/YieH family.</text>
</comment>
<organism evidence="4 5">
    <name type="scientific">Shewanella atlantica</name>
    <dbReference type="NCBI Taxonomy" id="271099"/>
    <lineage>
        <taxon>Bacteria</taxon>
        <taxon>Pseudomonadati</taxon>
        <taxon>Pseudomonadota</taxon>
        <taxon>Gammaproteobacteria</taxon>
        <taxon>Alteromonadales</taxon>
        <taxon>Shewanellaceae</taxon>
        <taxon>Shewanella</taxon>
    </lineage>
</organism>
<comment type="caution">
    <text evidence="4">The sequence shown here is derived from an EMBL/GenBank/DDBJ whole genome shotgun (WGS) entry which is preliminary data.</text>
</comment>
<dbReference type="AlphaFoldDB" id="A0A431W7K7"/>
<accession>A0A431W7K7</accession>
<evidence type="ECO:0000256" key="3">
    <source>
        <dbReference type="ARBA" id="ARBA00022801"/>
    </source>
</evidence>
<name>A0A431W7K7_9GAMM</name>
<dbReference type="GO" id="GO:0000287">
    <property type="term" value="F:magnesium ion binding"/>
    <property type="evidence" value="ECO:0007669"/>
    <property type="project" value="UniProtKB-ARBA"/>
</dbReference>
<protein>
    <submittedName>
        <fullName evidence="4">Hexitol phosphatase HxpB</fullName>
    </submittedName>
</protein>
<dbReference type="GO" id="GO:0050308">
    <property type="term" value="F:sugar-phosphatase activity"/>
    <property type="evidence" value="ECO:0007669"/>
    <property type="project" value="TreeGrafter"/>
</dbReference>
<evidence type="ECO:0000256" key="2">
    <source>
        <dbReference type="ARBA" id="ARBA00022723"/>
    </source>
</evidence>
<dbReference type="InterPro" id="IPR051806">
    <property type="entry name" value="HAD-like_SPP"/>
</dbReference>
<dbReference type="PANTHER" id="PTHR43481:SF4">
    <property type="entry name" value="GLYCEROL-1-PHOSPHATE PHOSPHOHYDROLASE 1-RELATED"/>
    <property type="match status" value="1"/>
</dbReference>
<dbReference type="Gene3D" id="1.10.150.240">
    <property type="entry name" value="Putative phosphatase, domain 2"/>
    <property type="match status" value="1"/>
</dbReference>
<dbReference type="RefSeq" id="WP_126506542.1">
    <property type="nucleotide sequence ID" value="NZ_RXNV01000006.1"/>
</dbReference>
<dbReference type="PANTHER" id="PTHR43481">
    <property type="entry name" value="FRUCTOSE-1-PHOSPHATE PHOSPHATASE"/>
    <property type="match status" value="1"/>
</dbReference>
<keyword evidence="5" id="KW-1185">Reference proteome</keyword>
<dbReference type="EMBL" id="RXNV01000006">
    <property type="protein sequence ID" value="RTR31344.1"/>
    <property type="molecule type" value="Genomic_DNA"/>
</dbReference>
<reference evidence="4 5" key="1">
    <citation type="submission" date="2018-12" db="EMBL/GenBank/DDBJ databases">
        <authorList>
            <person name="Yu L."/>
        </authorList>
    </citation>
    <scope>NUCLEOTIDE SEQUENCE [LARGE SCALE GENOMIC DNA]</scope>
    <source>
        <strain evidence="4 5">HAW-EB5</strain>
    </source>
</reference>
<dbReference type="Pfam" id="PF13419">
    <property type="entry name" value="HAD_2"/>
    <property type="match status" value="1"/>
</dbReference>
<dbReference type="FunFam" id="3.40.50.1000:FF:000036">
    <property type="entry name" value="HAD family hydrolase"/>
    <property type="match status" value="1"/>
</dbReference>
<dbReference type="Gene3D" id="3.40.50.1000">
    <property type="entry name" value="HAD superfamily/HAD-like"/>
    <property type="match status" value="1"/>
</dbReference>
<evidence type="ECO:0000313" key="4">
    <source>
        <dbReference type="EMBL" id="RTR31344.1"/>
    </source>
</evidence>
<gene>
    <name evidence="4" type="primary">hxpB</name>
    <name evidence="4" type="ORF">EKG39_14895</name>
</gene>
<dbReference type="InterPro" id="IPR041492">
    <property type="entry name" value="HAD_2"/>
</dbReference>
<dbReference type="SUPFAM" id="SSF56784">
    <property type="entry name" value="HAD-like"/>
    <property type="match status" value="1"/>
</dbReference>
<dbReference type="InterPro" id="IPR006439">
    <property type="entry name" value="HAD-SF_hydro_IA"/>
</dbReference>
<dbReference type="SFLD" id="SFLDS00003">
    <property type="entry name" value="Haloacid_Dehalogenase"/>
    <property type="match status" value="1"/>
</dbReference>
<proteinExistence type="inferred from homology"/>